<name>A0A834PAD9_VESPE</name>
<reference evidence="1" key="1">
    <citation type="journal article" date="2020" name="G3 (Bethesda)">
        <title>High-Quality Assemblies for Three Invasive Social Wasps from the &lt;i&gt;Vespula&lt;/i&gt; Genus.</title>
        <authorList>
            <person name="Harrop T.W.R."/>
            <person name="Guhlin J."/>
            <person name="McLaughlin G.M."/>
            <person name="Permina E."/>
            <person name="Stockwell P."/>
            <person name="Gilligan J."/>
            <person name="Le Lec M.F."/>
            <person name="Gruber M.A.M."/>
            <person name="Quinn O."/>
            <person name="Lovegrove M."/>
            <person name="Duncan E.J."/>
            <person name="Remnant E.J."/>
            <person name="Van Eeckhoven J."/>
            <person name="Graham B."/>
            <person name="Knapp R.A."/>
            <person name="Langford K.W."/>
            <person name="Kronenberg Z."/>
            <person name="Press M.O."/>
            <person name="Eacker S.M."/>
            <person name="Wilson-Rankin E.E."/>
            <person name="Purcell J."/>
            <person name="Lester P.J."/>
            <person name="Dearden P.K."/>
        </authorList>
    </citation>
    <scope>NUCLEOTIDE SEQUENCE</scope>
    <source>
        <strain evidence="1">Volc-1</strain>
    </source>
</reference>
<dbReference type="EMBL" id="JACSDY010000002">
    <property type="protein sequence ID" value="KAF7434472.1"/>
    <property type="molecule type" value="Genomic_DNA"/>
</dbReference>
<keyword evidence="2" id="KW-1185">Reference proteome</keyword>
<protein>
    <submittedName>
        <fullName evidence="1">Uncharacterized protein</fullName>
    </submittedName>
</protein>
<organism evidence="1 2">
    <name type="scientific">Vespula pensylvanica</name>
    <name type="common">Western yellow jacket</name>
    <name type="synonym">Wasp</name>
    <dbReference type="NCBI Taxonomy" id="30213"/>
    <lineage>
        <taxon>Eukaryota</taxon>
        <taxon>Metazoa</taxon>
        <taxon>Ecdysozoa</taxon>
        <taxon>Arthropoda</taxon>
        <taxon>Hexapoda</taxon>
        <taxon>Insecta</taxon>
        <taxon>Pterygota</taxon>
        <taxon>Neoptera</taxon>
        <taxon>Endopterygota</taxon>
        <taxon>Hymenoptera</taxon>
        <taxon>Apocrita</taxon>
        <taxon>Aculeata</taxon>
        <taxon>Vespoidea</taxon>
        <taxon>Vespidae</taxon>
        <taxon>Vespinae</taxon>
        <taxon>Vespula</taxon>
    </lineage>
</organism>
<comment type="caution">
    <text evidence="1">The sequence shown here is derived from an EMBL/GenBank/DDBJ whole genome shotgun (WGS) entry which is preliminary data.</text>
</comment>
<proteinExistence type="predicted"/>
<evidence type="ECO:0000313" key="2">
    <source>
        <dbReference type="Proteomes" id="UP000600918"/>
    </source>
</evidence>
<dbReference type="Proteomes" id="UP000600918">
    <property type="component" value="Unassembled WGS sequence"/>
</dbReference>
<evidence type="ECO:0000313" key="1">
    <source>
        <dbReference type="EMBL" id="KAF7434472.1"/>
    </source>
</evidence>
<accession>A0A834PAD9</accession>
<sequence>MGNTIKPWGGRGRRENSRICAGVGHLCGRDGRTGGIQLYDDKAELWYRCTRQVFEHSESGTCIETITSNTEGNVYELGKSISVKLSPLVRTLCHETILP</sequence>
<gene>
    <name evidence="1" type="ORF">H0235_002663</name>
</gene>
<dbReference type="AlphaFoldDB" id="A0A834PAD9"/>